<keyword evidence="2" id="KW-1185">Reference proteome</keyword>
<gene>
    <name evidence="1" type="ORF">L3Q82_016492</name>
</gene>
<evidence type="ECO:0000313" key="2">
    <source>
        <dbReference type="Proteomes" id="UP000831701"/>
    </source>
</evidence>
<proteinExistence type="predicted"/>
<accession>A0ACB8X796</accession>
<evidence type="ECO:0000313" key="1">
    <source>
        <dbReference type="EMBL" id="KAI3375960.1"/>
    </source>
</evidence>
<organism evidence="1 2">
    <name type="scientific">Scortum barcoo</name>
    <name type="common">barcoo grunter</name>
    <dbReference type="NCBI Taxonomy" id="214431"/>
    <lineage>
        <taxon>Eukaryota</taxon>
        <taxon>Metazoa</taxon>
        <taxon>Chordata</taxon>
        <taxon>Craniata</taxon>
        <taxon>Vertebrata</taxon>
        <taxon>Euteleostomi</taxon>
        <taxon>Actinopterygii</taxon>
        <taxon>Neopterygii</taxon>
        <taxon>Teleostei</taxon>
        <taxon>Neoteleostei</taxon>
        <taxon>Acanthomorphata</taxon>
        <taxon>Eupercaria</taxon>
        <taxon>Centrarchiformes</taxon>
        <taxon>Terapontoidei</taxon>
        <taxon>Terapontidae</taxon>
        <taxon>Scortum</taxon>
    </lineage>
</organism>
<protein>
    <submittedName>
        <fullName evidence="1">Uncharacterized protein</fullName>
    </submittedName>
</protein>
<dbReference type="EMBL" id="CM041532">
    <property type="protein sequence ID" value="KAI3375960.1"/>
    <property type="molecule type" value="Genomic_DNA"/>
</dbReference>
<comment type="caution">
    <text evidence="1">The sequence shown here is derived from an EMBL/GenBank/DDBJ whole genome shotgun (WGS) entry which is preliminary data.</text>
</comment>
<sequence>MASQHPSSSSQQLLWVEYAHNTLTCSATGLSPFQCAYGFQPPLAVSLPVIVSIGRTSNKAVIHCESKGWYPEPEVLWLDGEGNLLSAGPPETVRGPDDLYTVSSRVTVEKRHSNRFTCRVQQKNINQTRETQISISVAFTWWKCKQKKSHCMMPCQMDRLSFKTQVSVFSTLIFHYAVAFLLLTYSDGGLSQQIRKPQPIVAMAGDDTTLPCHANPSPDAINEMLEWSRLDLHPRFVHLRRSGKDLADQNPSYVGRTSVSIDGLKDGDMSLKLSKVKLSDEGTYRCFIPRLNIESSVQLVVGVVFEMTKVSTGLLECKSKGWSSEPEVSWLDGEGNLLSAGPPDTVRGPDDLYTVSSRVTVEKRNSNNFTCRVQQKNINHIKEAHIHVPDDFFADSSSSSSPTSTIIGLVVGIIFILAVAFLAWRWRQNKIKNKEHHVDEETQCKGVKQSQTSEQKHLIEADNEESMKNKSKVEEENNSESLSKETNLSGHTEEETQQQKLSTERETNNIPTQRTGEIQAQSVNTGTGSQCVKEGDGDGDEQQQSVKAKGEASNDTDKRDEEEIRTVANNEPADQAETEGESPRNYLLAEKIDTHKEKPESDVDKKDDEGETEPESAGLTDGGEQQQSVKAKGEASNDTDKRDEEEIRTAANNEPADQTKTEGETPINDLPAEKIDTHKEKPESDVDKKDDEGETESKSAGWGLTDGGEQQQSVKAKGEASNDTDKRDEEEIRTAANNEPADQAETERETPINDLPAGGSTEKQLDRTEGQTEKEGQQETDGDRTKEEEKSLGNKGVPVPVRLQSLAAIGSGDSDPALKTGQPQMIGSSRPIVVTLGDDVILPCHLEPAEDASGLTLEWTRPDLNPRFVHVRRSGQELVSKKHKSFEGRTSLFISELKFGNISLKLSKVKLTDQGTYRCFIPTLERESFLELFVASEAVSSAVITLAGIDKVTRGVVLLCESKGWHPEPEALWLDGEGNLLSAGPPETVRGPDDLYTVSSRVTVEKRHSNRFTCRVQEKNINQTREAHIHVADYFFEVQSSSSSSVTGLAVGLAVCILIILLLVFFVWRQNQNKTRRHQEDKPESRQMKKHYKTEEDRQKEQLMLQEKQQRREEAENLTKELETNKEKVELKRAELQQLHEEKQKIENDLQILKKELENKNKEVHVFILILKKKKQVDCSWKESDQLQLSLPPLWQKFEEEHQRRKEAENKVQTLMEELQRKEEELQRKIWELKGNRDDTKMLLLQETQKKQKAQREVDNLKKSGDNQHDDSSSAKRPVIEVDQGGKYIRLRNTSCRDQQLGDWMLKLKINNEEPVSLAFNPGFILKAGKFVTMWVSGSNCPPTDQDFKMRLQRNELSLQSPLRTLSFLVLHLLLTQSCTGQPQLMGPSQPIVAAVGDDVVLPCYLEPAVDVAAMTLEWTRSDLDPVFVHVWRAGQDLVHSKHPSYKDRTSLSVDELKRGNISLKLSDVKPSDQGTYQCYIPKLDKGSSVELVVGAVALVMIDLAGMDRNKGGVMLNCESEGWYPEPEVLWLDGEGNLLSAGPPETVRGPDDLYTVSSRVTVEKRHSNRFTCRVQQKNINQTREAHIHVPG</sequence>
<dbReference type="Proteomes" id="UP000831701">
    <property type="component" value="Chromosome 2"/>
</dbReference>
<name>A0ACB8X796_9TELE</name>
<reference evidence="1" key="1">
    <citation type="submission" date="2022-04" db="EMBL/GenBank/DDBJ databases">
        <title>Jade perch genome.</title>
        <authorList>
            <person name="Chao B."/>
        </authorList>
    </citation>
    <scope>NUCLEOTIDE SEQUENCE</scope>
    <source>
        <strain evidence="1">CB-2022</strain>
    </source>
</reference>